<sequence>MSGATSWHIDEKTLLPVIDDLEAFRREFKDDPVLDVLIQLWSGRPRQAEDLLGAMEAPAPSLRLRALLADAWRDQGRYDEAIAAYRDLVAATAGTPREAVMRQHLGKVHFVCGEYGRALECFEETLELRVREKADADLIASSQLAVGRATEILKRPSIGDVSRS</sequence>
<dbReference type="OrthoDB" id="4942368at2"/>
<evidence type="ECO:0000256" key="1">
    <source>
        <dbReference type="PROSITE-ProRule" id="PRU00339"/>
    </source>
</evidence>
<organism evidence="2 3">
    <name type="scientific">Zhihengliuella halotolerans</name>
    <dbReference type="NCBI Taxonomy" id="370736"/>
    <lineage>
        <taxon>Bacteria</taxon>
        <taxon>Bacillati</taxon>
        <taxon>Actinomycetota</taxon>
        <taxon>Actinomycetes</taxon>
        <taxon>Micrococcales</taxon>
        <taxon>Micrococcaceae</taxon>
        <taxon>Zhihengliuella</taxon>
    </lineage>
</organism>
<feature type="repeat" description="TPR" evidence="1">
    <location>
        <begin position="99"/>
        <end position="132"/>
    </location>
</feature>
<dbReference type="AlphaFoldDB" id="A0A4Q8ABK3"/>
<dbReference type="RefSeq" id="WP_130449126.1">
    <property type="nucleotide sequence ID" value="NZ_SHLA01000001.1"/>
</dbReference>
<evidence type="ECO:0000313" key="2">
    <source>
        <dbReference type="EMBL" id="RZU60955.1"/>
    </source>
</evidence>
<dbReference type="EMBL" id="SHLA01000001">
    <property type="protein sequence ID" value="RZU60955.1"/>
    <property type="molecule type" value="Genomic_DNA"/>
</dbReference>
<accession>A0A4Q8ABK3</accession>
<gene>
    <name evidence="2" type="ORF">EV380_0510</name>
</gene>
<dbReference type="PROSITE" id="PS50005">
    <property type="entry name" value="TPR"/>
    <property type="match status" value="1"/>
</dbReference>
<dbReference type="Gene3D" id="1.25.40.10">
    <property type="entry name" value="Tetratricopeptide repeat domain"/>
    <property type="match status" value="1"/>
</dbReference>
<dbReference type="Pfam" id="PF13374">
    <property type="entry name" value="TPR_10"/>
    <property type="match status" value="1"/>
</dbReference>
<dbReference type="Proteomes" id="UP000292685">
    <property type="component" value="Unassembled WGS sequence"/>
</dbReference>
<dbReference type="SUPFAM" id="SSF48452">
    <property type="entry name" value="TPR-like"/>
    <property type="match status" value="1"/>
</dbReference>
<dbReference type="InterPro" id="IPR019734">
    <property type="entry name" value="TPR_rpt"/>
</dbReference>
<protein>
    <submittedName>
        <fullName evidence="2">Tetratricopeptide repeat protein</fullName>
    </submittedName>
</protein>
<keyword evidence="1" id="KW-0802">TPR repeat</keyword>
<reference evidence="2 3" key="1">
    <citation type="submission" date="2019-02" db="EMBL/GenBank/DDBJ databases">
        <title>Sequencing the genomes of 1000 actinobacteria strains.</title>
        <authorList>
            <person name="Klenk H.-P."/>
        </authorList>
    </citation>
    <scope>NUCLEOTIDE SEQUENCE [LARGE SCALE GENOMIC DNA]</scope>
    <source>
        <strain evidence="2 3">DSM 17364</strain>
    </source>
</reference>
<dbReference type="InterPro" id="IPR011990">
    <property type="entry name" value="TPR-like_helical_dom_sf"/>
</dbReference>
<name>A0A4Q8ABK3_9MICC</name>
<proteinExistence type="predicted"/>
<comment type="caution">
    <text evidence="2">The sequence shown here is derived from an EMBL/GenBank/DDBJ whole genome shotgun (WGS) entry which is preliminary data.</text>
</comment>
<keyword evidence="3" id="KW-1185">Reference proteome</keyword>
<dbReference type="SMART" id="SM00028">
    <property type="entry name" value="TPR"/>
    <property type="match status" value="2"/>
</dbReference>
<evidence type="ECO:0000313" key="3">
    <source>
        <dbReference type="Proteomes" id="UP000292685"/>
    </source>
</evidence>